<dbReference type="Pfam" id="PF25597">
    <property type="entry name" value="SH3_retrovirus"/>
    <property type="match status" value="1"/>
</dbReference>
<protein>
    <recommendedName>
        <fullName evidence="1">Integrase catalytic domain-containing protein</fullName>
    </recommendedName>
</protein>
<comment type="caution">
    <text evidence="2">The sequence shown here is derived from an EMBL/GenBank/DDBJ whole genome shotgun (WGS) entry which is preliminary data.</text>
</comment>
<dbReference type="Proteomes" id="UP000323000">
    <property type="component" value="Chromosome 4"/>
</dbReference>
<dbReference type="InterPro" id="IPR036397">
    <property type="entry name" value="RNaseH_sf"/>
</dbReference>
<proteinExistence type="predicted"/>
<dbReference type="GO" id="GO:0003676">
    <property type="term" value="F:nucleic acid binding"/>
    <property type="evidence" value="ECO:0007669"/>
    <property type="project" value="InterPro"/>
</dbReference>
<dbReference type="PANTHER" id="PTHR42648">
    <property type="entry name" value="TRANSPOSASE, PUTATIVE-RELATED"/>
    <property type="match status" value="1"/>
</dbReference>
<name>A0A5C7I1V7_9ROSI</name>
<feature type="domain" description="Integrase catalytic" evidence="1">
    <location>
        <begin position="1"/>
        <end position="139"/>
    </location>
</feature>
<dbReference type="EMBL" id="VAHF01000004">
    <property type="protein sequence ID" value="TXG62656.1"/>
    <property type="molecule type" value="Genomic_DNA"/>
</dbReference>
<dbReference type="PANTHER" id="PTHR42648:SF26">
    <property type="entry name" value="INTEGRASE CATALYTIC DOMAIN-CONTAINING PROTEIN"/>
    <property type="match status" value="1"/>
</dbReference>
<dbReference type="InterPro" id="IPR057670">
    <property type="entry name" value="SH3_retrovirus"/>
</dbReference>
<evidence type="ECO:0000313" key="3">
    <source>
        <dbReference type="Proteomes" id="UP000323000"/>
    </source>
</evidence>
<dbReference type="InterPro" id="IPR012337">
    <property type="entry name" value="RNaseH-like_sf"/>
</dbReference>
<dbReference type="OrthoDB" id="1938465at2759"/>
<dbReference type="GO" id="GO:0015074">
    <property type="term" value="P:DNA integration"/>
    <property type="evidence" value="ECO:0007669"/>
    <property type="project" value="InterPro"/>
</dbReference>
<organism evidence="2 3">
    <name type="scientific">Acer yangbiense</name>
    <dbReference type="NCBI Taxonomy" id="1000413"/>
    <lineage>
        <taxon>Eukaryota</taxon>
        <taxon>Viridiplantae</taxon>
        <taxon>Streptophyta</taxon>
        <taxon>Embryophyta</taxon>
        <taxon>Tracheophyta</taxon>
        <taxon>Spermatophyta</taxon>
        <taxon>Magnoliopsida</taxon>
        <taxon>eudicotyledons</taxon>
        <taxon>Gunneridae</taxon>
        <taxon>Pentapetalae</taxon>
        <taxon>rosids</taxon>
        <taxon>malvids</taxon>
        <taxon>Sapindales</taxon>
        <taxon>Sapindaceae</taxon>
        <taxon>Hippocastanoideae</taxon>
        <taxon>Acereae</taxon>
        <taxon>Acer</taxon>
    </lineage>
</organism>
<dbReference type="PROSITE" id="PS50994">
    <property type="entry name" value="INTEGRASE"/>
    <property type="match status" value="1"/>
</dbReference>
<accession>A0A5C7I1V7</accession>
<evidence type="ECO:0000259" key="1">
    <source>
        <dbReference type="PROSITE" id="PS50994"/>
    </source>
</evidence>
<reference evidence="3" key="1">
    <citation type="journal article" date="2019" name="Gigascience">
        <title>De novo genome assembly of the endangered Acer yangbiense, a plant species with extremely small populations endemic to Yunnan Province, China.</title>
        <authorList>
            <person name="Yang J."/>
            <person name="Wariss H.M."/>
            <person name="Tao L."/>
            <person name="Zhang R."/>
            <person name="Yun Q."/>
            <person name="Hollingsworth P."/>
            <person name="Dao Z."/>
            <person name="Luo G."/>
            <person name="Guo H."/>
            <person name="Ma Y."/>
            <person name="Sun W."/>
        </authorList>
    </citation>
    <scope>NUCLEOTIDE SEQUENCE [LARGE SCALE GENOMIC DNA]</scope>
    <source>
        <strain evidence="3">cv. Malutang</strain>
    </source>
</reference>
<keyword evidence="3" id="KW-1185">Reference proteome</keyword>
<sequence length="293" mass="33180">MGNFYAGHIYTWRVENNSTANRANAQNNTQANYAVLPQLPNKLKCLQADLGTEFKHLIPFLKQNGITFRTSCAYTHQQNGVPERKHRHVVETGLTLLAQAQMPLTFWVEAFQAAMLLINNLPTPILKLKSPYEVLYHRQPNYNFFKVFGCSAFPYLRPYSSQKFNFHTSKRIFIGYSLAQKGYKCLHQSCRIYVSRNVVFNEFEFPYKILFPKPVSSTSHTSHASFPTAILFNAPQPLVVGPDSQPSSVEHGSQSLENTAPIIKRKLSLSSPVDQQQLITPLFSVLAGKLRIG</sequence>
<gene>
    <name evidence="2" type="ORF">EZV62_009650</name>
</gene>
<dbReference type="InterPro" id="IPR039537">
    <property type="entry name" value="Retrotran_Ty1/copia-like"/>
</dbReference>
<dbReference type="InterPro" id="IPR001584">
    <property type="entry name" value="Integrase_cat-core"/>
</dbReference>
<dbReference type="Gene3D" id="3.30.420.10">
    <property type="entry name" value="Ribonuclease H-like superfamily/Ribonuclease H"/>
    <property type="match status" value="1"/>
</dbReference>
<dbReference type="AlphaFoldDB" id="A0A5C7I1V7"/>
<dbReference type="SUPFAM" id="SSF53098">
    <property type="entry name" value="Ribonuclease H-like"/>
    <property type="match status" value="1"/>
</dbReference>
<evidence type="ECO:0000313" key="2">
    <source>
        <dbReference type="EMBL" id="TXG62656.1"/>
    </source>
</evidence>